<evidence type="ECO:0000313" key="3">
    <source>
        <dbReference type="Proteomes" id="UP001174934"/>
    </source>
</evidence>
<feature type="region of interest" description="Disordered" evidence="1">
    <location>
        <begin position="182"/>
        <end position="201"/>
    </location>
</feature>
<name>A0AA40CF08_9PEZI</name>
<proteinExistence type="predicted"/>
<protein>
    <submittedName>
        <fullName evidence="2">Uncharacterized protein</fullName>
    </submittedName>
</protein>
<accession>A0AA40CF08</accession>
<evidence type="ECO:0000313" key="2">
    <source>
        <dbReference type="EMBL" id="KAK0635810.1"/>
    </source>
</evidence>
<gene>
    <name evidence="2" type="ORF">B0T17DRAFT_517293</name>
</gene>
<dbReference type="Proteomes" id="UP001174934">
    <property type="component" value="Unassembled WGS sequence"/>
</dbReference>
<reference evidence="2" key="1">
    <citation type="submission" date="2023-06" db="EMBL/GenBank/DDBJ databases">
        <title>Genome-scale phylogeny and comparative genomics of the fungal order Sordariales.</title>
        <authorList>
            <consortium name="Lawrence Berkeley National Laboratory"/>
            <person name="Hensen N."/>
            <person name="Bonometti L."/>
            <person name="Westerberg I."/>
            <person name="Brannstrom I.O."/>
            <person name="Guillou S."/>
            <person name="Cros-Aarteil S."/>
            <person name="Calhoun S."/>
            <person name="Haridas S."/>
            <person name="Kuo A."/>
            <person name="Mondo S."/>
            <person name="Pangilinan J."/>
            <person name="Riley R."/>
            <person name="LaButti K."/>
            <person name="Andreopoulos B."/>
            <person name="Lipzen A."/>
            <person name="Chen C."/>
            <person name="Yanf M."/>
            <person name="Daum C."/>
            <person name="Ng V."/>
            <person name="Clum A."/>
            <person name="Steindorff A."/>
            <person name="Ohm R."/>
            <person name="Martin F."/>
            <person name="Silar P."/>
            <person name="Natvig D."/>
            <person name="Lalanne C."/>
            <person name="Gautier V."/>
            <person name="Ament-velasquez S.L."/>
            <person name="Kruys A."/>
            <person name="Hutchinson M.I."/>
            <person name="Powell A.J."/>
            <person name="Barry K."/>
            <person name="Miller A.N."/>
            <person name="Grigoriev I.V."/>
            <person name="Debuchy R."/>
            <person name="Gladieux P."/>
            <person name="Thoren M.H."/>
            <person name="Johannesson H."/>
        </authorList>
    </citation>
    <scope>NUCLEOTIDE SEQUENCE</scope>
    <source>
        <strain evidence="2">SMH3391-2</strain>
    </source>
</reference>
<evidence type="ECO:0000256" key="1">
    <source>
        <dbReference type="SAM" id="MobiDB-lite"/>
    </source>
</evidence>
<feature type="region of interest" description="Disordered" evidence="1">
    <location>
        <begin position="1"/>
        <end position="28"/>
    </location>
</feature>
<comment type="caution">
    <text evidence="2">The sequence shown here is derived from an EMBL/GenBank/DDBJ whole genome shotgun (WGS) entry which is preliminary data.</text>
</comment>
<dbReference type="AlphaFoldDB" id="A0AA40CF08"/>
<sequence length="228" mass="23353">MCARLQPPCRTLHQSQRDSSLKHKRKRPRGRGMCVARCLEVDPVAVGVVHLHLDQGVGVVATLSISDARVVDVVGQVGDEALEGEGDLGGGGVDDHGAARVGDVEGVLASLEDDISKGVVLDQVDDALAVGGDGGGHVVGMAALGVPSVQRVSGGKLGEDGMVGRQVANDLVVDTRADALRNAGRGAEAERQQGKESGDDGKHLEGGFVGFGFGFGFGFGVCGLVRKV</sequence>
<organism evidence="2 3">
    <name type="scientific">Bombardia bombarda</name>
    <dbReference type="NCBI Taxonomy" id="252184"/>
    <lineage>
        <taxon>Eukaryota</taxon>
        <taxon>Fungi</taxon>
        <taxon>Dikarya</taxon>
        <taxon>Ascomycota</taxon>
        <taxon>Pezizomycotina</taxon>
        <taxon>Sordariomycetes</taxon>
        <taxon>Sordariomycetidae</taxon>
        <taxon>Sordariales</taxon>
        <taxon>Lasiosphaeriaceae</taxon>
        <taxon>Bombardia</taxon>
    </lineage>
</organism>
<keyword evidence="3" id="KW-1185">Reference proteome</keyword>
<dbReference type="EMBL" id="JAULSR010000001">
    <property type="protein sequence ID" value="KAK0635810.1"/>
    <property type="molecule type" value="Genomic_DNA"/>
</dbReference>
<feature type="compositionally biased region" description="Basic and acidic residues" evidence="1">
    <location>
        <begin position="187"/>
        <end position="201"/>
    </location>
</feature>